<dbReference type="InterPro" id="IPR016193">
    <property type="entry name" value="Cytidine_deaminase-like"/>
</dbReference>
<comment type="similarity">
    <text evidence="3">Belongs to the FdhD family.</text>
</comment>
<dbReference type="PANTHER" id="PTHR30592:SF1">
    <property type="entry name" value="SULFUR CARRIER PROTEIN FDHD"/>
    <property type="match status" value="1"/>
</dbReference>
<comment type="function">
    <text evidence="3">Required for formate dehydrogenase (FDH) activity. Acts as a sulfur carrier protein that transfers sulfur from IscS to the molybdenum cofactor prior to its insertion into FDH.</text>
</comment>
<dbReference type="SUPFAM" id="SSF53927">
    <property type="entry name" value="Cytidine deaminase-like"/>
    <property type="match status" value="1"/>
</dbReference>
<feature type="binding site" evidence="3">
    <location>
        <begin position="270"/>
        <end position="275"/>
    </location>
    <ligand>
        <name>Mo-bis(molybdopterin guanine dinucleotide)</name>
        <dbReference type="ChEBI" id="CHEBI:60539"/>
    </ligand>
</feature>
<dbReference type="PANTHER" id="PTHR30592">
    <property type="entry name" value="FORMATE DEHYDROGENASE"/>
    <property type="match status" value="1"/>
</dbReference>
<organism evidence="4 5">
    <name type="scientific">Marinobacter albus</name>
    <dbReference type="NCBI Taxonomy" id="3030833"/>
    <lineage>
        <taxon>Bacteria</taxon>
        <taxon>Pseudomonadati</taxon>
        <taxon>Pseudomonadota</taxon>
        <taxon>Gammaproteobacteria</taxon>
        <taxon>Pseudomonadales</taxon>
        <taxon>Marinobacteraceae</taxon>
        <taxon>Marinobacter</taxon>
    </lineage>
</organism>
<dbReference type="PIRSF" id="PIRSF015626">
    <property type="entry name" value="FdhD"/>
    <property type="match status" value="1"/>
</dbReference>
<reference evidence="4 5" key="1">
    <citation type="submission" date="2023-05" db="EMBL/GenBank/DDBJ databases">
        <title>Marinobacter albus sp. nov., a marine bacterium isolated from sand in a coastal intertidal zone of huludao.</title>
        <authorList>
            <person name="Deng T."/>
        </authorList>
    </citation>
    <scope>NUCLEOTIDE SEQUENCE [LARGE SCALE GENOMIC DNA]</scope>
    <source>
        <strain evidence="4 5">M216</strain>
    </source>
</reference>
<accession>A0ABT7HEN4</accession>
<dbReference type="NCBIfam" id="TIGR00129">
    <property type="entry name" value="fdhD_narQ"/>
    <property type="match status" value="1"/>
</dbReference>
<dbReference type="Pfam" id="PF02634">
    <property type="entry name" value="FdhD-NarQ"/>
    <property type="match status" value="1"/>
</dbReference>
<dbReference type="HAMAP" id="MF_00187">
    <property type="entry name" value="FdhD"/>
    <property type="match status" value="1"/>
</dbReference>
<dbReference type="Gene3D" id="3.10.20.10">
    <property type="match status" value="1"/>
</dbReference>
<keyword evidence="5" id="KW-1185">Reference proteome</keyword>
<dbReference type="EMBL" id="JASSQD010000002">
    <property type="protein sequence ID" value="MDK9558454.1"/>
    <property type="molecule type" value="Genomic_DNA"/>
</dbReference>
<keyword evidence="1 3" id="KW-0963">Cytoplasm</keyword>
<comment type="subcellular location">
    <subcellularLocation>
        <location evidence="3">Cytoplasm</location>
    </subcellularLocation>
</comment>
<protein>
    <recommendedName>
        <fullName evidence="3">Sulfur carrier protein FdhD</fullName>
    </recommendedName>
</protein>
<dbReference type="Gene3D" id="3.40.140.10">
    <property type="entry name" value="Cytidine Deaminase, domain 2"/>
    <property type="match status" value="1"/>
</dbReference>
<evidence type="ECO:0000256" key="1">
    <source>
        <dbReference type="ARBA" id="ARBA00022490"/>
    </source>
</evidence>
<proteinExistence type="inferred from homology"/>
<sequence length="292" mass="30873">MPRHSSSPVIVHPLDSHQALPAAVSSAPVEGRGGIKGAATGQDAVAEEVPVAMVYNGVSHAVMMASPSDLEDFALGFSLSEGILDRAEQLFDLDIQVTGDGVSVEMRIAGDRFTRLREQRRNLTGRTGCGLCGTESLAHAVRPIPSVPPWPVPVDAVVQAALAQLKEHQALQAQTGATHGAAWCDATGRILQAREDVGRHNALDKLIGARMRRYGADAFDDGFVLISSRASFEMVQKSACVGISCLVAVSAATALAIREARTANMTLIGFARPGRHVIYNRGDAPACEETSE</sequence>
<evidence type="ECO:0000313" key="4">
    <source>
        <dbReference type="EMBL" id="MDK9558454.1"/>
    </source>
</evidence>
<name>A0ABT7HEN4_9GAMM</name>
<dbReference type="RefSeq" id="WP_219867589.1">
    <property type="nucleotide sequence ID" value="NZ_JASSQD010000002.1"/>
</dbReference>
<feature type="active site" description="Cysteine persulfide intermediate" evidence="3">
    <location>
        <position position="129"/>
    </location>
</feature>
<evidence type="ECO:0000256" key="3">
    <source>
        <dbReference type="HAMAP-Rule" id="MF_00187"/>
    </source>
</evidence>
<dbReference type="InterPro" id="IPR003786">
    <property type="entry name" value="FdhD"/>
</dbReference>
<evidence type="ECO:0000313" key="5">
    <source>
        <dbReference type="Proteomes" id="UP001223547"/>
    </source>
</evidence>
<dbReference type="Proteomes" id="UP001223547">
    <property type="component" value="Unassembled WGS sequence"/>
</dbReference>
<evidence type="ECO:0000256" key="2">
    <source>
        <dbReference type="ARBA" id="ARBA00023150"/>
    </source>
</evidence>
<gene>
    <name evidence="3 4" type="primary">fdhD</name>
    <name evidence="4" type="ORF">QQF73_12550</name>
</gene>
<comment type="caution">
    <text evidence="4">The sequence shown here is derived from an EMBL/GenBank/DDBJ whole genome shotgun (WGS) entry which is preliminary data.</text>
</comment>
<keyword evidence="2 3" id="KW-0501">Molybdenum cofactor biosynthesis</keyword>